<dbReference type="SUPFAM" id="SSF55166">
    <property type="entry name" value="Hedgehog/DD-peptidase"/>
    <property type="match status" value="1"/>
</dbReference>
<dbReference type="RefSeq" id="WP_122202639.1">
    <property type="nucleotide sequence ID" value="NZ_QRKC01000011.1"/>
</dbReference>
<protein>
    <submittedName>
        <fullName evidence="3">Peptidase M15</fullName>
    </submittedName>
</protein>
<dbReference type="InterPro" id="IPR013230">
    <property type="entry name" value="Peptidase_M15A_C"/>
</dbReference>
<reference evidence="4 5" key="1">
    <citation type="submission" date="2018-08" db="EMBL/GenBank/DDBJ databases">
        <title>A genome reference for cultivated species of the human gut microbiota.</title>
        <authorList>
            <person name="Zou Y."/>
            <person name="Xue W."/>
            <person name="Luo G."/>
        </authorList>
    </citation>
    <scope>NUCLEOTIDE SEQUENCE [LARGE SCALE GENOMIC DNA]</scope>
    <source>
        <strain evidence="3 4">AM16-50</strain>
        <strain evidence="2 5">AM50-15</strain>
    </source>
</reference>
<evidence type="ECO:0000313" key="4">
    <source>
        <dbReference type="Proteomes" id="UP000283732"/>
    </source>
</evidence>
<evidence type="ECO:0000313" key="3">
    <source>
        <dbReference type="EMBL" id="RHH74708.1"/>
    </source>
</evidence>
<gene>
    <name evidence="3" type="ORF">DW191_17490</name>
    <name evidence="2" type="ORF">DW986_03090</name>
</gene>
<comment type="caution">
    <text evidence="3">The sequence shown here is derived from an EMBL/GenBank/DDBJ whole genome shotgun (WGS) entry which is preliminary data.</text>
</comment>
<proteinExistence type="predicted"/>
<dbReference type="AlphaFoldDB" id="A0A414XLA7"/>
<sequence length="134" mass="15241">MEKITKNFSMEEFVRSETAGRMGISNEPDSRARLAIINLCTKLLQPLRDAYGKPMEINSGYRCPALNEAVNGAKGSQHMKGEAADVRCDRPAELVRCLMDEGLDFDQCIRYSTFVHLSYKLEGENRRQFLKGKY</sequence>
<dbReference type="EMBL" id="QRKC01000011">
    <property type="protein sequence ID" value="RHH74708.1"/>
    <property type="molecule type" value="Genomic_DNA"/>
</dbReference>
<feature type="domain" description="Peptidase M15A C-terminal" evidence="1">
    <location>
        <begin position="6"/>
        <end position="117"/>
    </location>
</feature>
<organism evidence="3 4">
    <name type="scientific">Parabacteroides merdae</name>
    <dbReference type="NCBI Taxonomy" id="46503"/>
    <lineage>
        <taxon>Bacteria</taxon>
        <taxon>Pseudomonadati</taxon>
        <taxon>Bacteroidota</taxon>
        <taxon>Bacteroidia</taxon>
        <taxon>Bacteroidales</taxon>
        <taxon>Tannerellaceae</taxon>
        <taxon>Parabacteroides</taxon>
    </lineage>
</organism>
<dbReference type="Proteomes" id="UP000285173">
    <property type="component" value="Unassembled WGS sequence"/>
</dbReference>
<dbReference type="Proteomes" id="UP000283732">
    <property type="component" value="Unassembled WGS sequence"/>
</dbReference>
<dbReference type="InterPro" id="IPR009045">
    <property type="entry name" value="Zn_M74/Hedgehog-like"/>
</dbReference>
<dbReference type="Gene3D" id="3.30.1380.10">
    <property type="match status" value="1"/>
</dbReference>
<evidence type="ECO:0000259" key="1">
    <source>
        <dbReference type="Pfam" id="PF08291"/>
    </source>
</evidence>
<dbReference type="Pfam" id="PF08291">
    <property type="entry name" value="Peptidase_M15_3"/>
    <property type="match status" value="1"/>
</dbReference>
<evidence type="ECO:0000313" key="5">
    <source>
        <dbReference type="Proteomes" id="UP000285173"/>
    </source>
</evidence>
<dbReference type="EMBL" id="QSEF01000004">
    <property type="protein sequence ID" value="RGZ50265.1"/>
    <property type="molecule type" value="Genomic_DNA"/>
</dbReference>
<name>A0A414XLA7_9BACT</name>
<accession>A0A414XLA7</accession>
<evidence type="ECO:0000313" key="2">
    <source>
        <dbReference type="EMBL" id="RGZ50265.1"/>
    </source>
</evidence>